<dbReference type="GO" id="GO:0043565">
    <property type="term" value="F:sequence-specific DNA binding"/>
    <property type="evidence" value="ECO:0007669"/>
    <property type="project" value="TreeGrafter"/>
</dbReference>
<organism evidence="10 11">
    <name type="scientific">Ampelomyces quisqualis</name>
    <name type="common">Powdery mildew agent</name>
    <dbReference type="NCBI Taxonomy" id="50730"/>
    <lineage>
        <taxon>Eukaryota</taxon>
        <taxon>Fungi</taxon>
        <taxon>Dikarya</taxon>
        <taxon>Ascomycota</taxon>
        <taxon>Pezizomycotina</taxon>
        <taxon>Dothideomycetes</taxon>
        <taxon>Pleosporomycetidae</taxon>
        <taxon>Pleosporales</taxon>
        <taxon>Pleosporineae</taxon>
        <taxon>Phaeosphaeriaceae</taxon>
        <taxon>Ampelomyces</taxon>
    </lineage>
</organism>
<dbReference type="Gene3D" id="4.10.240.10">
    <property type="entry name" value="Zn(2)-C6 fungal-type DNA-binding domain"/>
    <property type="match status" value="1"/>
</dbReference>
<keyword evidence="7" id="KW-0539">Nucleus</keyword>
<dbReference type="Pfam" id="PF00172">
    <property type="entry name" value="Zn_clus"/>
    <property type="match status" value="1"/>
</dbReference>
<dbReference type="GO" id="GO:0008270">
    <property type="term" value="F:zinc ion binding"/>
    <property type="evidence" value="ECO:0007669"/>
    <property type="project" value="InterPro"/>
</dbReference>
<evidence type="ECO:0000256" key="8">
    <source>
        <dbReference type="SAM" id="MobiDB-lite"/>
    </source>
</evidence>
<dbReference type="PANTHER" id="PTHR47782:SF2">
    <property type="entry name" value="TRANSCRIPTION FACTOR, PUTATIVE (AFU_ORTHOLOGUE AFUA_4G12570)-RELATED"/>
    <property type="match status" value="1"/>
</dbReference>
<dbReference type="PANTHER" id="PTHR47782">
    <property type="entry name" value="ZN(II)2CYS6 TRANSCRIPTION FACTOR (EUROFUNG)-RELATED"/>
    <property type="match status" value="1"/>
</dbReference>
<evidence type="ECO:0000256" key="1">
    <source>
        <dbReference type="ARBA" id="ARBA00004123"/>
    </source>
</evidence>
<dbReference type="GO" id="GO:0000981">
    <property type="term" value="F:DNA-binding transcription factor activity, RNA polymerase II-specific"/>
    <property type="evidence" value="ECO:0007669"/>
    <property type="project" value="InterPro"/>
</dbReference>
<keyword evidence="3" id="KW-0862">Zinc</keyword>
<evidence type="ECO:0000256" key="6">
    <source>
        <dbReference type="ARBA" id="ARBA00023163"/>
    </source>
</evidence>
<dbReference type="InterPro" id="IPR052202">
    <property type="entry name" value="Yeast_MetPath_Reg"/>
</dbReference>
<dbReference type="Pfam" id="PF04082">
    <property type="entry name" value="Fungal_trans"/>
    <property type="match status" value="1"/>
</dbReference>
<keyword evidence="2" id="KW-0479">Metal-binding</keyword>
<comment type="subcellular location">
    <subcellularLocation>
        <location evidence="1">Nucleus</location>
    </subcellularLocation>
</comment>
<keyword evidence="5" id="KW-0238">DNA-binding</keyword>
<feature type="region of interest" description="Disordered" evidence="8">
    <location>
        <begin position="70"/>
        <end position="102"/>
    </location>
</feature>
<evidence type="ECO:0000313" key="10">
    <source>
        <dbReference type="EMBL" id="KAF1917303.1"/>
    </source>
</evidence>
<sequence length="674" mass="76380">MQPRTKVRRRVLACARCRKRKLSCDGKVPACTRCVDAGVQCQGFDSATQREAPRSLADFLEAHIATLEGPRNLSTLQRPSQPSVSFPSPPDSSESDARSRHWGTEKSAFADSLVNQAMEDITPGFLGVSKARPLLQCVVRGTQLPSRKGPVVSNDLNENHPRSILNPQPSGSLFHDIIPDEVGANQLFQNYLDRVITQYPIYHRNDVTTAFNSIYHRRATKPGEDSVRNRYIICIIMAISLSTAARSKVRKANELAFQLVRHAMQWIPDVATNDIPGLQATLLLTQYIFLNPRMADLWLLTGLISQAVIDLGLHQELPNDARVSAYQRDMRRRLFWCAWEMEVGVCCIFLRPTSLPIRNIEVAFPLELDDTAITRSGVDRGGRVSKFTQRIICRFRLIEAEIVSVLWHGDPIPKDMTIHQWEQQCIEAMSLWRQEIYASAHANKDPSLVQRWKEMTLYSDIAFPYILVTLYRPSRYNPAPTTGQTMVALDNAVKVADGYFQQSEAEAGRIKYVFHPCHHVFNCALIFLQGVQRCKQEVSDAYSWQQVEEWMNVFAKCFSSIAERWAAAQRCLDEYDRLLAPVKKEYLEFLEQKASLQQPLIHEALPVPDELHGYHVMGPSLAPAEIDDACTFWTLFNPTTTSDTAAEPSAAFVYNVPRDWNAEFSLNFAMETDA</sequence>
<dbReference type="GO" id="GO:0045944">
    <property type="term" value="P:positive regulation of transcription by RNA polymerase II"/>
    <property type="evidence" value="ECO:0007669"/>
    <property type="project" value="TreeGrafter"/>
</dbReference>
<dbReference type="InterPro" id="IPR007219">
    <property type="entry name" value="XnlR_reg_dom"/>
</dbReference>
<reference evidence="10" key="1">
    <citation type="journal article" date="2020" name="Stud. Mycol.">
        <title>101 Dothideomycetes genomes: a test case for predicting lifestyles and emergence of pathogens.</title>
        <authorList>
            <person name="Haridas S."/>
            <person name="Albert R."/>
            <person name="Binder M."/>
            <person name="Bloem J."/>
            <person name="Labutti K."/>
            <person name="Salamov A."/>
            <person name="Andreopoulos B."/>
            <person name="Baker S."/>
            <person name="Barry K."/>
            <person name="Bills G."/>
            <person name="Bluhm B."/>
            <person name="Cannon C."/>
            <person name="Castanera R."/>
            <person name="Culley D."/>
            <person name="Daum C."/>
            <person name="Ezra D."/>
            <person name="Gonzalez J."/>
            <person name="Henrissat B."/>
            <person name="Kuo A."/>
            <person name="Liang C."/>
            <person name="Lipzen A."/>
            <person name="Lutzoni F."/>
            <person name="Magnuson J."/>
            <person name="Mondo S."/>
            <person name="Nolan M."/>
            <person name="Ohm R."/>
            <person name="Pangilinan J."/>
            <person name="Park H.-J."/>
            <person name="Ramirez L."/>
            <person name="Alfaro M."/>
            <person name="Sun H."/>
            <person name="Tritt A."/>
            <person name="Yoshinaga Y."/>
            <person name="Zwiers L.-H."/>
            <person name="Turgeon B."/>
            <person name="Goodwin S."/>
            <person name="Spatafora J."/>
            <person name="Crous P."/>
            <person name="Grigoriev I."/>
        </authorList>
    </citation>
    <scope>NUCLEOTIDE SEQUENCE</scope>
    <source>
        <strain evidence="10">HMLAC05119</strain>
    </source>
</reference>
<evidence type="ECO:0000256" key="3">
    <source>
        <dbReference type="ARBA" id="ARBA00022833"/>
    </source>
</evidence>
<dbReference type="CDD" id="cd00067">
    <property type="entry name" value="GAL4"/>
    <property type="match status" value="1"/>
</dbReference>
<evidence type="ECO:0000256" key="5">
    <source>
        <dbReference type="ARBA" id="ARBA00023125"/>
    </source>
</evidence>
<gene>
    <name evidence="10" type="ORF">BDU57DRAFT_513478</name>
</gene>
<evidence type="ECO:0000256" key="2">
    <source>
        <dbReference type="ARBA" id="ARBA00022723"/>
    </source>
</evidence>
<dbReference type="OrthoDB" id="2123952at2759"/>
<dbReference type="GO" id="GO:0006351">
    <property type="term" value="P:DNA-templated transcription"/>
    <property type="evidence" value="ECO:0007669"/>
    <property type="project" value="InterPro"/>
</dbReference>
<protein>
    <submittedName>
        <fullName evidence="10">Fungal-specific transcription factor domain-containing protein</fullName>
    </submittedName>
</protein>
<dbReference type="PROSITE" id="PS00463">
    <property type="entry name" value="ZN2_CY6_FUNGAL_1"/>
    <property type="match status" value="1"/>
</dbReference>
<dbReference type="SMART" id="SM00066">
    <property type="entry name" value="GAL4"/>
    <property type="match status" value="1"/>
</dbReference>
<dbReference type="Proteomes" id="UP000800096">
    <property type="component" value="Unassembled WGS sequence"/>
</dbReference>
<keyword evidence="6" id="KW-0804">Transcription</keyword>
<dbReference type="InterPro" id="IPR036864">
    <property type="entry name" value="Zn2-C6_fun-type_DNA-bd_sf"/>
</dbReference>
<accession>A0A6A5QPI0</accession>
<evidence type="ECO:0000256" key="7">
    <source>
        <dbReference type="ARBA" id="ARBA00023242"/>
    </source>
</evidence>
<keyword evidence="4" id="KW-0805">Transcription regulation</keyword>
<dbReference type="PROSITE" id="PS50048">
    <property type="entry name" value="ZN2_CY6_FUNGAL_2"/>
    <property type="match status" value="1"/>
</dbReference>
<dbReference type="EMBL" id="ML979134">
    <property type="protein sequence ID" value="KAF1917303.1"/>
    <property type="molecule type" value="Genomic_DNA"/>
</dbReference>
<evidence type="ECO:0000259" key="9">
    <source>
        <dbReference type="PROSITE" id="PS50048"/>
    </source>
</evidence>
<evidence type="ECO:0000256" key="4">
    <source>
        <dbReference type="ARBA" id="ARBA00023015"/>
    </source>
</evidence>
<name>A0A6A5QPI0_AMPQU</name>
<dbReference type="AlphaFoldDB" id="A0A6A5QPI0"/>
<keyword evidence="11" id="KW-1185">Reference proteome</keyword>
<proteinExistence type="predicted"/>
<dbReference type="InterPro" id="IPR001138">
    <property type="entry name" value="Zn2Cys6_DnaBD"/>
</dbReference>
<feature type="domain" description="Zn(2)-C6 fungal-type" evidence="9">
    <location>
        <begin position="13"/>
        <end position="41"/>
    </location>
</feature>
<dbReference type="CDD" id="cd12148">
    <property type="entry name" value="fungal_TF_MHR"/>
    <property type="match status" value="1"/>
</dbReference>
<dbReference type="SUPFAM" id="SSF57701">
    <property type="entry name" value="Zn2/Cys6 DNA-binding domain"/>
    <property type="match status" value="1"/>
</dbReference>
<dbReference type="SMART" id="SM00906">
    <property type="entry name" value="Fungal_trans"/>
    <property type="match status" value="1"/>
</dbReference>
<dbReference type="GO" id="GO:0005634">
    <property type="term" value="C:nucleus"/>
    <property type="evidence" value="ECO:0007669"/>
    <property type="project" value="UniProtKB-SubCell"/>
</dbReference>
<evidence type="ECO:0000313" key="11">
    <source>
        <dbReference type="Proteomes" id="UP000800096"/>
    </source>
</evidence>